<feature type="transmembrane region" description="Helical" evidence="1">
    <location>
        <begin position="102"/>
        <end position="127"/>
    </location>
</feature>
<dbReference type="EMBL" id="CP006905">
    <property type="protein sequence ID" value="AIY83551.1"/>
    <property type="molecule type" value="Genomic_DNA"/>
</dbReference>
<feature type="transmembrane region" description="Helical" evidence="1">
    <location>
        <begin position="37"/>
        <end position="58"/>
    </location>
</feature>
<protein>
    <recommendedName>
        <fullName evidence="4">DUF2871 domain-containing protein</fullName>
    </recommendedName>
</protein>
<evidence type="ECO:0000313" key="2">
    <source>
        <dbReference type="EMBL" id="AIY83551.1"/>
    </source>
</evidence>
<dbReference type="eggNOG" id="ENOG5032RUD">
    <property type="taxonomic scope" value="Bacteria"/>
</dbReference>
<dbReference type="InterPro" id="IPR021299">
    <property type="entry name" value="DUF2871"/>
</dbReference>
<dbReference type="RefSeq" id="WP_039311181.1">
    <property type="nucleotide sequence ID" value="NZ_CP006905.1"/>
</dbReference>
<keyword evidence="3" id="KW-1185">Reference proteome</keyword>
<evidence type="ECO:0000313" key="3">
    <source>
        <dbReference type="Proteomes" id="UP000030635"/>
    </source>
</evidence>
<gene>
    <name evidence="2" type="ORF">U729_331</name>
</gene>
<sequence>MKKLMNTAFIYAIIALASGVFYREFTRMSNYTGKTSLAVAHVHLLALGSLMFLILVLFEKAFKITKNKFFSKFYIIYNAGLVFMTGMFMWRGVDQVLGLNGGAMISGIAGLSHIIFTVGIIMMFIVLRNEVIKAEEVK</sequence>
<evidence type="ECO:0008006" key="4">
    <source>
        <dbReference type="Google" id="ProtNLM"/>
    </source>
</evidence>
<organism evidence="2 3">
    <name type="scientific">Clostridium baratii str. Sullivan</name>
    <dbReference type="NCBI Taxonomy" id="1415775"/>
    <lineage>
        <taxon>Bacteria</taxon>
        <taxon>Bacillati</taxon>
        <taxon>Bacillota</taxon>
        <taxon>Clostridia</taxon>
        <taxon>Eubacteriales</taxon>
        <taxon>Clostridiaceae</taxon>
        <taxon>Clostridium</taxon>
    </lineage>
</organism>
<dbReference type="AlphaFoldDB" id="A0A0A7FXH0"/>
<dbReference type="STRING" id="1561.NPD11_2672"/>
<keyword evidence="1" id="KW-0812">Transmembrane</keyword>
<accession>A0A0A7FXH0</accession>
<keyword evidence="1" id="KW-0472">Membrane</keyword>
<keyword evidence="1" id="KW-1133">Transmembrane helix</keyword>
<proteinExistence type="predicted"/>
<dbReference type="HOGENOM" id="CLU_124870_0_0_9"/>
<feature type="transmembrane region" description="Helical" evidence="1">
    <location>
        <begin position="7"/>
        <end position="25"/>
    </location>
</feature>
<reference evidence="2 3" key="1">
    <citation type="journal article" date="2015" name="Infect. Genet. Evol.">
        <title>Genomic sequences of six botulinum neurotoxin-producing strains representing three clostridial species illustrate the mobility and diversity of botulinum neurotoxin genes.</title>
        <authorList>
            <person name="Smith T.J."/>
            <person name="Hill K.K."/>
            <person name="Xie G."/>
            <person name="Foley B.T."/>
            <person name="Williamson C.H."/>
            <person name="Foster J.T."/>
            <person name="Johnson S.L."/>
            <person name="Chertkov O."/>
            <person name="Teshima H."/>
            <person name="Gibbons H.S."/>
            <person name="Johnsky L.A."/>
            <person name="Karavis M.A."/>
            <person name="Smith L.A."/>
        </authorList>
    </citation>
    <scope>NUCLEOTIDE SEQUENCE [LARGE SCALE GENOMIC DNA]</scope>
    <source>
        <strain evidence="2">Sullivan</strain>
    </source>
</reference>
<dbReference type="Proteomes" id="UP000030635">
    <property type="component" value="Chromosome"/>
</dbReference>
<evidence type="ECO:0000256" key="1">
    <source>
        <dbReference type="SAM" id="Phobius"/>
    </source>
</evidence>
<dbReference type="OrthoDB" id="1644899at2"/>
<name>A0A0A7FXH0_9CLOT</name>
<feature type="transmembrane region" description="Helical" evidence="1">
    <location>
        <begin position="70"/>
        <end position="90"/>
    </location>
</feature>
<dbReference type="KEGG" id="cbv:U729_331"/>
<dbReference type="Pfam" id="PF11070">
    <property type="entry name" value="DUF2871"/>
    <property type="match status" value="1"/>
</dbReference>